<dbReference type="InterPro" id="IPR036397">
    <property type="entry name" value="RNaseH_sf"/>
</dbReference>
<sequence length="149" mass="17179">MVWAGFSAQGKTKIAFLTGWQNSEDYIYTVSEFLLPYAHLHYGTEFIYQQDGASIHTSKASLEFLQEQGVQVLEWTPRSPDLNPIENLWSILTRRVYHNGRQFNSVAELRVAIEAAWEGIDSKILRSLVDSMPRRCQEVIEKNGNKTHY</sequence>
<gene>
    <name evidence="2" type="ORF">PHPALM_29505</name>
</gene>
<keyword evidence="3" id="KW-1185">Reference proteome</keyword>
<name>A0A2P4X7E6_9STRA</name>
<dbReference type="Proteomes" id="UP000237271">
    <property type="component" value="Unassembled WGS sequence"/>
</dbReference>
<reference evidence="2 3" key="1">
    <citation type="journal article" date="2017" name="Genome Biol. Evol.">
        <title>Phytophthora megakarya and P. palmivora, closely related causal agents of cacao black pod rot, underwent increases in genome sizes and gene numbers by different mechanisms.</title>
        <authorList>
            <person name="Ali S.S."/>
            <person name="Shao J."/>
            <person name="Lary D.J."/>
            <person name="Kronmiller B."/>
            <person name="Shen D."/>
            <person name="Strem M.D."/>
            <person name="Amoako-Attah I."/>
            <person name="Akrofi A.Y."/>
            <person name="Begoude B.A."/>
            <person name="Ten Hoopen G.M."/>
            <person name="Coulibaly K."/>
            <person name="Kebe B.I."/>
            <person name="Melnick R.L."/>
            <person name="Guiltinan M.J."/>
            <person name="Tyler B.M."/>
            <person name="Meinhardt L.W."/>
            <person name="Bailey B.A."/>
        </authorList>
    </citation>
    <scope>NUCLEOTIDE SEQUENCE [LARGE SCALE GENOMIC DNA]</scope>
    <source>
        <strain evidence="3">sbr112.9</strain>
    </source>
</reference>
<dbReference type="InterPro" id="IPR038717">
    <property type="entry name" value="Tc1-like_DDE_dom"/>
</dbReference>
<accession>A0A2P4X7E6</accession>
<organism evidence="2 3">
    <name type="scientific">Phytophthora palmivora</name>
    <dbReference type="NCBI Taxonomy" id="4796"/>
    <lineage>
        <taxon>Eukaryota</taxon>
        <taxon>Sar</taxon>
        <taxon>Stramenopiles</taxon>
        <taxon>Oomycota</taxon>
        <taxon>Peronosporomycetes</taxon>
        <taxon>Peronosporales</taxon>
        <taxon>Peronosporaceae</taxon>
        <taxon>Phytophthora</taxon>
    </lineage>
</organism>
<dbReference type="PANTHER" id="PTHR23022:SF129">
    <property type="entry name" value="TRANSPOSABLE ELEMENT TC3 TRANSPOSASE"/>
    <property type="match status" value="1"/>
</dbReference>
<dbReference type="Gene3D" id="3.30.420.10">
    <property type="entry name" value="Ribonuclease H-like superfamily/Ribonuclease H"/>
    <property type="match status" value="1"/>
</dbReference>
<dbReference type="EMBL" id="NCKW01015972">
    <property type="protein sequence ID" value="POM61470.1"/>
    <property type="molecule type" value="Genomic_DNA"/>
</dbReference>
<dbReference type="Pfam" id="PF13358">
    <property type="entry name" value="DDE_3"/>
    <property type="match status" value="1"/>
</dbReference>
<proteinExistence type="predicted"/>
<protein>
    <submittedName>
        <fullName evidence="2">Transposase</fullName>
    </submittedName>
</protein>
<dbReference type="GO" id="GO:0003676">
    <property type="term" value="F:nucleic acid binding"/>
    <property type="evidence" value="ECO:0007669"/>
    <property type="project" value="InterPro"/>
</dbReference>
<feature type="domain" description="Tc1-like transposase DDE" evidence="1">
    <location>
        <begin position="50"/>
        <end position="110"/>
    </location>
</feature>
<dbReference type="PANTHER" id="PTHR23022">
    <property type="entry name" value="TRANSPOSABLE ELEMENT-RELATED"/>
    <property type="match status" value="1"/>
</dbReference>
<comment type="caution">
    <text evidence="2">The sequence shown here is derived from an EMBL/GenBank/DDBJ whole genome shotgun (WGS) entry which is preliminary data.</text>
</comment>
<dbReference type="InterPro" id="IPR052338">
    <property type="entry name" value="Transposase_5"/>
</dbReference>
<evidence type="ECO:0000313" key="2">
    <source>
        <dbReference type="EMBL" id="POM61470.1"/>
    </source>
</evidence>
<dbReference type="AlphaFoldDB" id="A0A2P4X7E6"/>
<evidence type="ECO:0000259" key="1">
    <source>
        <dbReference type="Pfam" id="PF13358"/>
    </source>
</evidence>
<evidence type="ECO:0000313" key="3">
    <source>
        <dbReference type="Proteomes" id="UP000237271"/>
    </source>
</evidence>
<dbReference type="OrthoDB" id="164332at2759"/>